<gene>
    <name evidence="1" type="ORF">M124_4617</name>
</gene>
<proteinExistence type="predicted"/>
<comment type="caution">
    <text evidence="1">The sequence shown here is derived from an EMBL/GenBank/DDBJ whole genome shotgun (WGS) entry which is preliminary data.</text>
</comment>
<dbReference type="EMBL" id="JGCY01000156">
    <property type="protein sequence ID" value="EXY76461.1"/>
    <property type="molecule type" value="Genomic_DNA"/>
</dbReference>
<dbReference type="Proteomes" id="UP000020529">
    <property type="component" value="Unassembled WGS sequence"/>
</dbReference>
<reference evidence="1 2" key="1">
    <citation type="submission" date="2014-02" db="EMBL/GenBank/DDBJ databases">
        <authorList>
            <person name="Sears C."/>
            <person name="Carroll K."/>
            <person name="Sack B.R."/>
            <person name="Qadri F."/>
            <person name="Myers L.L."/>
            <person name="Chung G.-T."/>
            <person name="Escheverria P."/>
            <person name="Fraser C.M."/>
            <person name="Sadzewicz L."/>
            <person name="Shefchek K.A."/>
            <person name="Tallon L."/>
            <person name="Das S.P."/>
            <person name="Daugherty S."/>
            <person name="Mongodin E.F."/>
        </authorList>
    </citation>
    <scope>NUCLEOTIDE SEQUENCE [LARGE SCALE GENOMIC DNA]</scope>
    <source>
        <strain evidence="2">3988T(B)14</strain>
    </source>
</reference>
<name>A0A015TZT5_BACFG</name>
<protein>
    <submittedName>
        <fullName evidence="1">Uncharacterized protein</fullName>
    </submittedName>
</protein>
<dbReference type="AlphaFoldDB" id="A0A015TZT5"/>
<evidence type="ECO:0000313" key="1">
    <source>
        <dbReference type="EMBL" id="EXY76461.1"/>
    </source>
</evidence>
<organism evidence="1 2">
    <name type="scientific">Bacteroides fragilis str. 3988T(B)14</name>
    <dbReference type="NCBI Taxonomy" id="1339315"/>
    <lineage>
        <taxon>Bacteria</taxon>
        <taxon>Pseudomonadati</taxon>
        <taxon>Bacteroidota</taxon>
        <taxon>Bacteroidia</taxon>
        <taxon>Bacteroidales</taxon>
        <taxon>Bacteroidaceae</taxon>
        <taxon>Bacteroides</taxon>
    </lineage>
</organism>
<dbReference type="PATRIC" id="fig|1339315.3.peg.533"/>
<sequence length="42" mass="4582">MQGFSGKILPAGLEIFSENRRLDLAFPSNPGITFAPRTEMTA</sequence>
<evidence type="ECO:0000313" key="2">
    <source>
        <dbReference type="Proteomes" id="UP000020529"/>
    </source>
</evidence>
<accession>A0A015TZT5</accession>